<accession>M1YUK3</accession>
<dbReference type="OrthoDB" id="9785549at2"/>
<dbReference type="EMBL" id="CAQJ01000002">
    <property type="protein sequence ID" value="CCQ89268.1"/>
    <property type="molecule type" value="Genomic_DNA"/>
</dbReference>
<reference evidence="3 4" key="1">
    <citation type="journal article" date="2013" name="Front. Microbiol.">
        <title>The genome of Nitrospina gracilis illuminates the metabolism and evolution of the major marine nitrite oxidizer.</title>
        <authorList>
            <person name="Luecker S."/>
            <person name="Nowka B."/>
            <person name="Rattei T."/>
            <person name="Spieck E."/>
            <person name="and Daims H."/>
        </authorList>
    </citation>
    <scope>NUCLEOTIDE SEQUENCE [LARGE SCALE GENOMIC DNA]</scope>
    <source>
        <strain evidence="3 4">3/211</strain>
    </source>
</reference>
<dbReference type="STRING" id="1266370.NITGR_100073"/>
<dbReference type="Gene3D" id="3.40.830.10">
    <property type="entry name" value="LigB-like"/>
    <property type="match status" value="1"/>
</dbReference>
<dbReference type="AlphaFoldDB" id="M1YUK3"/>
<evidence type="ECO:0000313" key="3">
    <source>
        <dbReference type="EMBL" id="CCQ89268.1"/>
    </source>
</evidence>
<dbReference type="Proteomes" id="UP000011704">
    <property type="component" value="Unassembled WGS sequence"/>
</dbReference>
<evidence type="ECO:0000256" key="1">
    <source>
        <dbReference type="ARBA" id="ARBA00006315"/>
    </source>
</evidence>
<comment type="similarity">
    <text evidence="1 2">Belongs to the MEMO1 family.</text>
</comment>
<dbReference type="PANTHER" id="PTHR11060">
    <property type="entry name" value="PROTEIN MEMO1"/>
    <property type="match status" value="1"/>
</dbReference>
<proteinExistence type="inferred from homology"/>
<dbReference type="SUPFAM" id="SSF53213">
    <property type="entry name" value="LigB-like"/>
    <property type="match status" value="1"/>
</dbReference>
<dbReference type="InterPro" id="IPR002737">
    <property type="entry name" value="MEMO1_fam"/>
</dbReference>
<comment type="caution">
    <text evidence="3">The sequence shown here is derived from an EMBL/GenBank/DDBJ whole genome shotgun (WGS) entry which is preliminary data.</text>
</comment>
<sequence length="267" mass="29204">MLRQPAVSGRFYPDRPQALIKEVKSHLSGDRTAVRALGVVAPHAGFMYSGDVAGSVYERIEIPERILLIGPNHTGRGRPVAIQSHGAWVMPMGDVQIDTELAAAIRKHLPGVEEDDDAHENEHSLETQLPFLQYFKQPFKFVPLCLKRLSLNDCQKVGHALARSIEEVGEPVLVVASSDMTHYESHESASLKDRRAIDRMLDLDAAGLHTTVHNERITMCGVNPATVMLTTVQDLGAKQAVLSRYMTSGEVSGDMDSVVGYAGVIVT</sequence>
<dbReference type="HOGENOM" id="CLU_038085_2_0_0"/>
<organism evidence="3 4">
    <name type="scientific">Nitrospina gracilis (strain 3/211)</name>
    <dbReference type="NCBI Taxonomy" id="1266370"/>
    <lineage>
        <taxon>Bacteria</taxon>
        <taxon>Pseudomonadati</taxon>
        <taxon>Nitrospinota/Tectimicrobiota group</taxon>
        <taxon>Nitrospinota</taxon>
        <taxon>Nitrospinia</taxon>
        <taxon>Nitrospinales</taxon>
        <taxon>Nitrospinaceae</taxon>
        <taxon>Nitrospina</taxon>
    </lineage>
</organism>
<dbReference type="NCBIfam" id="TIGR04336">
    <property type="entry name" value="AmmeMemoSam_B"/>
    <property type="match status" value="1"/>
</dbReference>
<dbReference type="PANTHER" id="PTHR11060:SF0">
    <property type="entry name" value="PROTEIN MEMO1"/>
    <property type="match status" value="1"/>
</dbReference>
<dbReference type="HAMAP" id="MF_00055">
    <property type="entry name" value="MEMO1"/>
    <property type="match status" value="1"/>
</dbReference>
<name>M1YUK3_NITG3</name>
<protein>
    <recommendedName>
        <fullName evidence="2">MEMO1 family protein NITGR_100073</fullName>
    </recommendedName>
</protein>
<dbReference type="RefSeq" id="WP_005005490.1">
    <property type="nucleotide sequence ID" value="NZ_HG422173.1"/>
</dbReference>
<dbReference type="Pfam" id="PF01875">
    <property type="entry name" value="Memo"/>
    <property type="match status" value="1"/>
</dbReference>
<evidence type="ECO:0000313" key="4">
    <source>
        <dbReference type="Proteomes" id="UP000011704"/>
    </source>
</evidence>
<keyword evidence="4" id="KW-1185">Reference proteome</keyword>
<gene>
    <name evidence="3" type="ORF">NITGR_100073</name>
</gene>
<evidence type="ECO:0000256" key="2">
    <source>
        <dbReference type="HAMAP-Rule" id="MF_00055"/>
    </source>
</evidence>
<dbReference type="CDD" id="cd07361">
    <property type="entry name" value="MEMO_like"/>
    <property type="match status" value="1"/>
</dbReference>
<dbReference type="InParanoid" id="M1YUK3"/>